<evidence type="ECO:0000313" key="2">
    <source>
        <dbReference type="Ensembl" id="ENSXMAP00000038439.1"/>
    </source>
</evidence>
<dbReference type="Pfam" id="PF16297">
    <property type="entry name" value="DUF4939"/>
    <property type="match status" value="1"/>
</dbReference>
<evidence type="ECO:0000313" key="3">
    <source>
        <dbReference type="Proteomes" id="UP000002852"/>
    </source>
</evidence>
<dbReference type="OMA" id="TQPYSYA"/>
<sequence length="168" mass="18756">MTEHSGHTNPADALRQTIAEQHSLIQSHEVVLRALSERQEETNQRLDQLASLLRDLQPTHPIHDVRAPTPEKFSGEQGGCGGFLLQCSLSFNRSPLAYPHDEAKISFVLGLLTGKALRWAEARFSGPTEFGCSFLEFVEEFKLVFGHTADQTSISRNLSDQLKEKNIT</sequence>
<dbReference type="InParanoid" id="A0A3B5R5C7"/>
<reference evidence="2" key="3">
    <citation type="submission" date="2025-08" db="UniProtKB">
        <authorList>
            <consortium name="Ensembl"/>
        </authorList>
    </citation>
    <scope>IDENTIFICATION</scope>
    <source>
        <strain evidence="2">JP 163 A</strain>
    </source>
</reference>
<feature type="domain" description="DUF4939" evidence="1">
    <location>
        <begin position="62"/>
        <end position="151"/>
    </location>
</feature>
<name>A0A3B5R5C7_XIPMA</name>
<reference evidence="3" key="1">
    <citation type="submission" date="2012-01" db="EMBL/GenBank/DDBJ databases">
        <authorList>
            <person name="Walter R."/>
            <person name="Schartl M."/>
            <person name="Warren W."/>
        </authorList>
    </citation>
    <scope>NUCLEOTIDE SEQUENCE [LARGE SCALE GENOMIC DNA]</scope>
    <source>
        <strain evidence="3">JP 163 A</strain>
    </source>
</reference>
<organism evidence="2 3">
    <name type="scientific">Xiphophorus maculatus</name>
    <name type="common">Southern platyfish</name>
    <name type="synonym">Platypoecilus maculatus</name>
    <dbReference type="NCBI Taxonomy" id="8083"/>
    <lineage>
        <taxon>Eukaryota</taxon>
        <taxon>Metazoa</taxon>
        <taxon>Chordata</taxon>
        <taxon>Craniata</taxon>
        <taxon>Vertebrata</taxon>
        <taxon>Euteleostomi</taxon>
        <taxon>Actinopterygii</taxon>
        <taxon>Neopterygii</taxon>
        <taxon>Teleostei</taxon>
        <taxon>Neoteleostei</taxon>
        <taxon>Acanthomorphata</taxon>
        <taxon>Ovalentaria</taxon>
        <taxon>Atherinomorphae</taxon>
        <taxon>Cyprinodontiformes</taxon>
        <taxon>Poeciliidae</taxon>
        <taxon>Poeciliinae</taxon>
        <taxon>Xiphophorus</taxon>
    </lineage>
</organism>
<dbReference type="InterPro" id="IPR032549">
    <property type="entry name" value="DUF4939"/>
</dbReference>
<proteinExistence type="predicted"/>
<evidence type="ECO:0000259" key="1">
    <source>
        <dbReference type="Pfam" id="PF16297"/>
    </source>
</evidence>
<accession>A0A3B5R5C7</accession>
<dbReference type="Ensembl" id="ENSXMAT00000038604.1">
    <property type="protein sequence ID" value="ENSXMAP00000038439.1"/>
    <property type="gene ID" value="ENSXMAG00000026039.1"/>
</dbReference>
<dbReference type="GeneTree" id="ENSGT01110000268683"/>
<keyword evidence="3" id="KW-1185">Reference proteome</keyword>
<dbReference type="AlphaFoldDB" id="A0A3B5R5C7"/>
<reference evidence="2" key="4">
    <citation type="submission" date="2025-09" db="UniProtKB">
        <authorList>
            <consortium name="Ensembl"/>
        </authorList>
    </citation>
    <scope>IDENTIFICATION</scope>
    <source>
        <strain evidence="2">JP 163 A</strain>
    </source>
</reference>
<protein>
    <recommendedName>
        <fullName evidence="1">DUF4939 domain-containing protein</fullName>
    </recommendedName>
</protein>
<dbReference type="Proteomes" id="UP000002852">
    <property type="component" value="Unassembled WGS sequence"/>
</dbReference>
<reference evidence="3" key="2">
    <citation type="journal article" date="2013" name="Nat. Genet.">
        <title>The genome of the platyfish, Xiphophorus maculatus, provides insights into evolutionary adaptation and several complex traits.</title>
        <authorList>
            <person name="Schartl M."/>
            <person name="Walter R.B."/>
            <person name="Shen Y."/>
            <person name="Garcia T."/>
            <person name="Catchen J."/>
            <person name="Amores A."/>
            <person name="Braasch I."/>
            <person name="Chalopin D."/>
            <person name="Volff J.N."/>
            <person name="Lesch K.P."/>
            <person name="Bisazza A."/>
            <person name="Minx P."/>
            <person name="Hillier L."/>
            <person name="Wilson R.K."/>
            <person name="Fuerstenberg S."/>
            <person name="Boore J."/>
            <person name="Searle S."/>
            <person name="Postlethwait J.H."/>
            <person name="Warren W.C."/>
        </authorList>
    </citation>
    <scope>NUCLEOTIDE SEQUENCE [LARGE SCALE GENOMIC DNA]</scope>
    <source>
        <strain evidence="3">JP 163 A</strain>
    </source>
</reference>